<reference evidence="1" key="1">
    <citation type="journal article" date="2017" name="Science">
        <title>Giant viruses with an expanded complement of translation system components.</title>
        <authorList>
            <person name="Schulz F."/>
            <person name="Yutin N."/>
            <person name="Ivanova N.N."/>
            <person name="Ortega D.R."/>
            <person name="Lee T.K."/>
            <person name="Vierheilig J."/>
            <person name="Daims H."/>
            <person name="Horn M."/>
            <person name="Wagner M."/>
            <person name="Jensen G.J."/>
            <person name="Kyrpides N.C."/>
            <person name="Koonin E.V."/>
            <person name="Woyke T."/>
        </authorList>
    </citation>
    <scope>NUCLEOTIDE SEQUENCE</scope>
    <source>
        <strain evidence="1">HKV1</strain>
    </source>
</reference>
<evidence type="ECO:0000313" key="1">
    <source>
        <dbReference type="EMBL" id="ARF10242.1"/>
    </source>
</evidence>
<proteinExistence type="predicted"/>
<sequence>MKIILKKLIIDDIDKYDKYALVLIEKNTETLVYYNINTDLKKTITIKDNILNNKILYKLYYVNLYGIATNLYSLLYTGILNPYDKEYGNYPYYTLLYQVQEKITDNNFLSQIFFIYPNYVSKKYIKLVYTINNYTDNQYLNDILNMKNTEINMINSDNKVMIYNKYVGFLNYKITNIVNKNDKITNIVNKNTFKIIPDTYSNNSVSSPCFCNMSNDIKKVGNINDIQNNLIIKNILSNNNIICFQYDNNIYLPYDGNLIGYRINNTSIMLHFVNDYFVPDSYIERSFKEITFGHRDQYVIHDDLRYPPQKKVLLEYYITILTKTDNVKFNIDYKNNKYYEKKTLLCSLKNNATIIITFNRPLRFLNDINKYLDYECIVKEKDIICIIE</sequence>
<dbReference type="EMBL" id="KY684103">
    <property type="protein sequence ID" value="ARF10242.1"/>
    <property type="molecule type" value="Genomic_DNA"/>
</dbReference>
<name>A0A1V0SEU7_9VIRU</name>
<protein>
    <submittedName>
        <fullName evidence="1">Uncharacterized protein</fullName>
    </submittedName>
</protein>
<gene>
    <name evidence="1" type="ORF">Hokovirus_1_121</name>
</gene>
<organism evidence="1">
    <name type="scientific">Hokovirus HKV1</name>
    <dbReference type="NCBI Taxonomy" id="1977638"/>
    <lineage>
        <taxon>Viruses</taxon>
        <taxon>Varidnaviria</taxon>
        <taxon>Bamfordvirae</taxon>
        <taxon>Nucleocytoviricota</taxon>
        <taxon>Megaviricetes</taxon>
        <taxon>Imitervirales</taxon>
        <taxon>Mimiviridae</taxon>
        <taxon>Klosneuvirinae</taxon>
        <taxon>Hokovirus</taxon>
    </lineage>
</organism>
<accession>A0A1V0SEU7</accession>